<dbReference type="GO" id="GO:0015205">
    <property type="term" value="F:nucleobase transmembrane transporter activity"/>
    <property type="evidence" value="ECO:0007669"/>
    <property type="project" value="TreeGrafter"/>
</dbReference>
<name>A0AAD8VG23_LOLMU</name>
<proteinExistence type="inferred from homology"/>
<evidence type="ECO:0000256" key="3">
    <source>
        <dbReference type="ARBA" id="ARBA00022692"/>
    </source>
</evidence>
<comment type="caution">
    <text evidence="7">The sequence shown here is derived from an EMBL/GenBank/DDBJ whole genome shotgun (WGS) entry which is preliminary data.</text>
</comment>
<feature type="transmembrane region" description="Helical" evidence="6">
    <location>
        <begin position="77"/>
        <end position="97"/>
    </location>
</feature>
<feature type="transmembrane region" description="Helical" evidence="6">
    <location>
        <begin position="35"/>
        <end position="57"/>
    </location>
</feature>
<comment type="subcellular location">
    <subcellularLocation>
        <location evidence="1">Membrane</location>
        <topology evidence="1">Multi-pass membrane protein</topology>
    </subcellularLocation>
</comment>
<dbReference type="Pfam" id="PF02133">
    <property type="entry name" value="Transp_cyt_pur"/>
    <property type="match status" value="1"/>
</dbReference>
<evidence type="ECO:0000256" key="5">
    <source>
        <dbReference type="ARBA" id="ARBA00023136"/>
    </source>
</evidence>
<evidence type="ECO:0000256" key="6">
    <source>
        <dbReference type="SAM" id="Phobius"/>
    </source>
</evidence>
<dbReference type="Gene3D" id="1.10.4160.10">
    <property type="entry name" value="Hydantoin permease"/>
    <property type="match status" value="1"/>
</dbReference>
<protein>
    <submittedName>
        <fullName evidence="7">Uncharacterized protein</fullName>
    </submittedName>
</protein>
<comment type="similarity">
    <text evidence="2">Belongs to the purine-cytosine permease (2.A.39) family.</text>
</comment>
<keyword evidence="5 6" id="KW-0472">Membrane</keyword>
<dbReference type="InterPro" id="IPR001248">
    <property type="entry name" value="Pur-cyt_permease"/>
</dbReference>
<gene>
    <name evidence="7" type="ORF">QYE76_027459</name>
</gene>
<dbReference type="GO" id="GO:0005886">
    <property type="term" value="C:plasma membrane"/>
    <property type="evidence" value="ECO:0007669"/>
    <property type="project" value="TreeGrafter"/>
</dbReference>
<keyword evidence="3 6" id="KW-0812">Transmembrane</keyword>
<dbReference type="EMBL" id="JAUUTY010000007">
    <property type="protein sequence ID" value="KAK1603786.1"/>
    <property type="molecule type" value="Genomic_DNA"/>
</dbReference>
<dbReference type="PANTHER" id="PTHR30618">
    <property type="entry name" value="NCS1 FAMILY PURINE/PYRIMIDINE TRANSPORTER"/>
    <property type="match status" value="1"/>
</dbReference>
<evidence type="ECO:0000313" key="8">
    <source>
        <dbReference type="Proteomes" id="UP001231189"/>
    </source>
</evidence>
<dbReference type="InterPro" id="IPR045225">
    <property type="entry name" value="Uracil/uridine/allantoin_perm"/>
</dbReference>
<organism evidence="7 8">
    <name type="scientific">Lolium multiflorum</name>
    <name type="common">Italian ryegrass</name>
    <name type="synonym">Lolium perenne subsp. multiflorum</name>
    <dbReference type="NCBI Taxonomy" id="4521"/>
    <lineage>
        <taxon>Eukaryota</taxon>
        <taxon>Viridiplantae</taxon>
        <taxon>Streptophyta</taxon>
        <taxon>Embryophyta</taxon>
        <taxon>Tracheophyta</taxon>
        <taxon>Spermatophyta</taxon>
        <taxon>Magnoliopsida</taxon>
        <taxon>Liliopsida</taxon>
        <taxon>Poales</taxon>
        <taxon>Poaceae</taxon>
        <taxon>BOP clade</taxon>
        <taxon>Pooideae</taxon>
        <taxon>Poodae</taxon>
        <taxon>Poeae</taxon>
        <taxon>Poeae Chloroplast Group 2 (Poeae type)</taxon>
        <taxon>Loliodinae</taxon>
        <taxon>Loliinae</taxon>
        <taxon>Lolium</taxon>
    </lineage>
</organism>
<evidence type="ECO:0000256" key="1">
    <source>
        <dbReference type="ARBA" id="ARBA00004141"/>
    </source>
</evidence>
<dbReference type="PANTHER" id="PTHR30618:SF14">
    <property type="match status" value="1"/>
</dbReference>
<keyword evidence="8" id="KW-1185">Reference proteome</keyword>
<reference evidence="7" key="1">
    <citation type="submission" date="2023-07" db="EMBL/GenBank/DDBJ databases">
        <title>A chromosome-level genome assembly of Lolium multiflorum.</title>
        <authorList>
            <person name="Chen Y."/>
            <person name="Copetti D."/>
            <person name="Kolliker R."/>
            <person name="Studer B."/>
        </authorList>
    </citation>
    <scope>NUCLEOTIDE SEQUENCE</scope>
    <source>
        <strain evidence="7">02402/16</strain>
        <tissue evidence="7">Leaf</tissue>
    </source>
</reference>
<dbReference type="AlphaFoldDB" id="A0AAD8VG23"/>
<dbReference type="Proteomes" id="UP001231189">
    <property type="component" value="Unassembled WGS sequence"/>
</dbReference>
<keyword evidence="4 6" id="KW-1133">Transmembrane helix</keyword>
<accession>A0AAD8VG23</accession>
<evidence type="ECO:0000256" key="4">
    <source>
        <dbReference type="ARBA" id="ARBA00022989"/>
    </source>
</evidence>
<sequence length="213" mass="23788">MSNGSSPCSLAVLWAGLVVGVSAYYRFYGAHIPAVVRTLISCGWFGIESWISGRAIFLLLPARLKMYALLMPLRQDYANILSFSAAQLALAVIMRGMDDTRKLEKYSTPVHVALTSVLLPINSQHTRHACPVYLPALAAAQVRRLCKKKKKSGENFVFTLLLGNTTLMGRALEELSWRMLCREAHGDDVDSAHMVLYHQIREAYGIRTVYELI</sequence>
<evidence type="ECO:0000256" key="2">
    <source>
        <dbReference type="ARBA" id="ARBA00008974"/>
    </source>
</evidence>
<feature type="transmembrane region" description="Helical" evidence="6">
    <location>
        <begin position="12"/>
        <end position="28"/>
    </location>
</feature>
<evidence type="ECO:0000313" key="7">
    <source>
        <dbReference type="EMBL" id="KAK1603786.1"/>
    </source>
</evidence>